<comment type="function">
    <text evidence="10">Part of the twin-arginine translocation (Tat) system that transports large folded proteins containing a characteristic twin-arginine motif in their signal peptide across membranes. Together with TatC, TatB is part of a receptor directly interacting with Tat signal peptides. TatB may form an oligomeric binding site that transiently accommodates folded Tat precursor proteins before their translocation.</text>
</comment>
<evidence type="ECO:0000313" key="12">
    <source>
        <dbReference type="Proteomes" id="UP000033070"/>
    </source>
</evidence>
<name>A0A2Z6G907_9PROT</name>
<dbReference type="RefSeq" id="WP_062625589.1">
    <property type="nucleotide sequence ID" value="NZ_AP018738.1"/>
</dbReference>
<dbReference type="PANTHER" id="PTHR33162:SF1">
    <property type="entry name" value="SEC-INDEPENDENT PROTEIN TRANSLOCASE PROTEIN TATA, CHLOROPLASTIC"/>
    <property type="match status" value="1"/>
</dbReference>
<evidence type="ECO:0000256" key="4">
    <source>
        <dbReference type="ARBA" id="ARBA00022519"/>
    </source>
</evidence>
<sequence length="124" mass="13980">MFDVGLSEMMVILVVALIVIGPERLPKVARTMGLLWGRAQRYINGIKNDISRDLAMEEMRQLKEKVQQEATAVEQSARTFTQTLDQQVELVNRAAVNAPTQVQAVETFELQPTPSPQQQKFPID</sequence>
<evidence type="ECO:0000256" key="6">
    <source>
        <dbReference type="ARBA" id="ARBA00022927"/>
    </source>
</evidence>
<keyword evidence="7 10" id="KW-1133">Transmembrane helix</keyword>
<accession>A0A2Z6G907</accession>
<keyword evidence="4" id="KW-0997">Cell inner membrane</keyword>
<dbReference type="OrthoDB" id="9816005at2"/>
<evidence type="ECO:0000256" key="1">
    <source>
        <dbReference type="ARBA" id="ARBA00004167"/>
    </source>
</evidence>
<organism evidence="11 12">
    <name type="scientific">Ferriphaselus amnicola</name>
    <dbReference type="NCBI Taxonomy" id="1188319"/>
    <lineage>
        <taxon>Bacteria</taxon>
        <taxon>Pseudomonadati</taxon>
        <taxon>Pseudomonadota</taxon>
        <taxon>Betaproteobacteria</taxon>
        <taxon>Nitrosomonadales</taxon>
        <taxon>Gallionellaceae</taxon>
        <taxon>Ferriphaselus</taxon>
    </lineage>
</organism>
<evidence type="ECO:0000256" key="3">
    <source>
        <dbReference type="ARBA" id="ARBA00022475"/>
    </source>
</evidence>
<evidence type="ECO:0000256" key="5">
    <source>
        <dbReference type="ARBA" id="ARBA00022692"/>
    </source>
</evidence>
<dbReference type="AlphaFoldDB" id="A0A2Z6G907"/>
<dbReference type="KEGG" id="fam:OYT1_ch0398"/>
<keyword evidence="2 10" id="KW-0813">Transport</keyword>
<evidence type="ECO:0000256" key="8">
    <source>
        <dbReference type="ARBA" id="ARBA00023010"/>
    </source>
</evidence>
<protein>
    <recommendedName>
        <fullName evidence="10">Sec-independent protein translocase protein TatB</fullName>
    </recommendedName>
</protein>
<evidence type="ECO:0000256" key="10">
    <source>
        <dbReference type="HAMAP-Rule" id="MF_00237"/>
    </source>
</evidence>
<evidence type="ECO:0000256" key="9">
    <source>
        <dbReference type="ARBA" id="ARBA00023136"/>
    </source>
</evidence>
<evidence type="ECO:0000313" key="11">
    <source>
        <dbReference type="EMBL" id="BBE49971.1"/>
    </source>
</evidence>
<dbReference type="STRING" id="1188319.OYT1_00354"/>
<keyword evidence="8 10" id="KW-0811">Translocation</keyword>
<dbReference type="InterPro" id="IPR018448">
    <property type="entry name" value="TatB"/>
</dbReference>
<dbReference type="Pfam" id="PF02416">
    <property type="entry name" value="TatA_B_E"/>
    <property type="match status" value="1"/>
</dbReference>
<keyword evidence="12" id="KW-1185">Reference proteome</keyword>
<dbReference type="HAMAP" id="MF_00237">
    <property type="entry name" value="TatB"/>
    <property type="match status" value="1"/>
</dbReference>
<dbReference type="PANTHER" id="PTHR33162">
    <property type="entry name" value="SEC-INDEPENDENT PROTEIN TRANSLOCASE PROTEIN TATA, CHLOROPLASTIC"/>
    <property type="match status" value="1"/>
</dbReference>
<dbReference type="GO" id="GO:0008320">
    <property type="term" value="F:protein transmembrane transporter activity"/>
    <property type="evidence" value="ECO:0007669"/>
    <property type="project" value="UniProtKB-UniRule"/>
</dbReference>
<comment type="subunit">
    <text evidence="10">The Tat system comprises two distinct complexes: a TatABC complex, containing multiple copies of TatA, TatB and TatC subunits, and a separate TatA complex, containing only TatA subunits. Substrates initially bind to the TatABC complex, which probably triggers association of the separate TatA complex to form the active translocon.</text>
</comment>
<dbReference type="EMBL" id="AP018738">
    <property type="protein sequence ID" value="BBE49971.1"/>
    <property type="molecule type" value="Genomic_DNA"/>
</dbReference>
<dbReference type="InterPro" id="IPR003369">
    <property type="entry name" value="TatA/B/E"/>
</dbReference>
<comment type="similarity">
    <text evidence="10">Belongs to the TatB family.</text>
</comment>
<keyword evidence="9 10" id="KW-0472">Membrane</keyword>
<dbReference type="GO" id="GO:0033281">
    <property type="term" value="C:TAT protein transport complex"/>
    <property type="evidence" value="ECO:0007669"/>
    <property type="project" value="UniProtKB-UniRule"/>
</dbReference>
<dbReference type="Gene3D" id="1.20.5.3310">
    <property type="match status" value="1"/>
</dbReference>
<proteinExistence type="inferred from homology"/>
<evidence type="ECO:0000256" key="2">
    <source>
        <dbReference type="ARBA" id="ARBA00022448"/>
    </source>
</evidence>
<comment type="subcellular location">
    <subcellularLocation>
        <location evidence="10">Cell membrane</location>
        <topology evidence="10">Single-pass membrane protein</topology>
    </subcellularLocation>
    <subcellularLocation>
        <location evidence="1">Membrane</location>
        <topology evidence="1">Single-pass membrane protein</topology>
    </subcellularLocation>
</comment>
<evidence type="ECO:0000256" key="7">
    <source>
        <dbReference type="ARBA" id="ARBA00022989"/>
    </source>
</evidence>
<dbReference type="Proteomes" id="UP000033070">
    <property type="component" value="Chromosome"/>
</dbReference>
<keyword evidence="3 10" id="KW-1003">Cell membrane</keyword>
<dbReference type="GO" id="GO:0043953">
    <property type="term" value="P:protein transport by the Tat complex"/>
    <property type="evidence" value="ECO:0007669"/>
    <property type="project" value="UniProtKB-UniRule"/>
</dbReference>
<dbReference type="NCBIfam" id="TIGR01410">
    <property type="entry name" value="tatB"/>
    <property type="match status" value="1"/>
</dbReference>
<reference evidence="11 12" key="1">
    <citation type="submission" date="2018-06" db="EMBL/GenBank/DDBJ databases">
        <title>OYT1 Genome Sequencing.</title>
        <authorList>
            <person name="Kato S."/>
            <person name="Itoh T."/>
            <person name="Ohkuma M."/>
        </authorList>
    </citation>
    <scope>NUCLEOTIDE SEQUENCE [LARGE SCALE GENOMIC DNA]</scope>
    <source>
        <strain evidence="11 12">OYT1</strain>
    </source>
</reference>
<gene>
    <name evidence="10" type="primary">tatB</name>
    <name evidence="11" type="ORF">OYT1_ch0398</name>
</gene>
<keyword evidence="6 10" id="KW-0653">Protein transport</keyword>
<keyword evidence="5 10" id="KW-0812">Transmembrane</keyword>
<dbReference type="PRINTS" id="PR01506">
    <property type="entry name" value="TATBPROTEIN"/>
</dbReference>